<evidence type="ECO:0000313" key="2">
    <source>
        <dbReference type="Proteomes" id="UP000177152"/>
    </source>
</evidence>
<comment type="caution">
    <text evidence="1">The sequence shown here is derived from an EMBL/GenBank/DDBJ whole genome shotgun (WGS) entry which is preliminary data.</text>
</comment>
<dbReference type="InterPro" id="IPR036866">
    <property type="entry name" value="RibonucZ/Hydroxyglut_hydro"/>
</dbReference>
<dbReference type="AlphaFoldDB" id="A0A1G2K8G0"/>
<dbReference type="PANTHER" id="PTHR39189">
    <property type="entry name" value="UPF0173 METAL-DEPENDENT HYDROLASE YTKL"/>
    <property type="match status" value="1"/>
</dbReference>
<dbReference type="SUPFAM" id="SSF56281">
    <property type="entry name" value="Metallo-hydrolase/oxidoreductase"/>
    <property type="match status" value="1"/>
</dbReference>
<evidence type="ECO:0008006" key="3">
    <source>
        <dbReference type="Google" id="ProtNLM"/>
    </source>
</evidence>
<dbReference type="EMBL" id="MHQC01000006">
    <property type="protein sequence ID" value="OGZ95707.1"/>
    <property type="molecule type" value="Genomic_DNA"/>
</dbReference>
<dbReference type="Gene3D" id="3.60.15.10">
    <property type="entry name" value="Ribonuclease Z/Hydroxyacylglutathione hydrolase-like"/>
    <property type="match status" value="1"/>
</dbReference>
<accession>A0A1G2K8G0</accession>
<sequence length="214" mass="23956">MVITWYGQACFKLQSGELVGVIDPYSRDIGLTPPRFRSDFLLITHDHMDHNNAESIPQENLITVAGPGEYDVRGVYIRGIQTYHDAKEGKERGLNTIYVIEMEGIKICHMGDFGEPQIREETLEAIGDVDILMIPVGGTYTIDAEEASHVISQIDPRIVIPMHYKIPGLKVGLEPIDKFLKEMGIKSKDAEDKLTLKKKDLPNEGLNIVVLKTP</sequence>
<dbReference type="Proteomes" id="UP000177152">
    <property type="component" value="Unassembled WGS sequence"/>
</dbReference>
<protein>
    <recommendedName>
        <fullName evidence="3">Lactamase</fullName>
    </recommendedName>
</protein>
<proteinExistence type="predicted"/>
<gene>
    <name evidence="1" type="ORF">A2633_01885</name>
</gene>
<organism evidence="1 2">
    <name type="scientific">Candidatus Sungbacteria bacterium RIFCSPHIGHO2_01_FULL_47_32</name>
    <dbReference type="NCBI Taxonomy" id="1802264"/>
    <lineage>
        <taxon>Bacteria</taxon>
        <taxon>Candidatus Sungiibacteriota</taxon>
    </lineage>
</organism>
<evidence type="ECO:0000313" key="1">
    <source>
        <dbReference type="EMBL" id="OGZ95707.1"/>
    </source>
</evidence>
<reference evidence="1 2" key="1">
    <citation type="journal article" date="2016" name="Nat. Commun.">
        <title>Thousands of microbial genomes shed light on interconnected biogeochemical processes in an aquifer system.</title>
        <authorList>
            <person name="Anantharaman K."/>
            <person name="Brown C.T."/>
            <person name="Hug L.A."/>
            <person name="Sharon I."/>
            <person name="Castelle C.J."/>
            <person name="Probst A.J."/>
            <person name="Thomas B.C."/>
            <person name="Singh A."/>
            <person name="Wilkins M.J."/>
            <person name="Karaoz U."/>
            <person name="Brodie E.L."/>
            <person name="Williams K.H."/>
            <person name="Hubbard S.S."/>
            <person name="Banfield J.F."/>
        </authorList>
    </citation>
    <scope>NUCLEOTIDE SEQUENCE [LARGE SCALE GENOMIC DNA]</scope>
</reference>
<dbReference type="PANTHER" id="PTHR39189:SF1">
    <property type="entry name" value="UPF0173 METAL-DEPENDENT HYDROLASE YTKL"/>
    <property type="match status" value="1"/>
</dbReference>
<dbReference type="Pfam" id="PF13483">
    <property type="entry name" value="Lactamase_B_3"/>
    <property type="match status" value="1"/>
</dbReference>
<name>A0A1G2K8G0_9BACT</name>